<dbReference type="eggNOG" id="ENOG502Z8V1">
    <property type="taxonomic scope" value="Bacteria"/>
</dbReference>
<proteinExistence type="predicted"/>
<sequence>MRIIFSRKGFDSSAGGYPSPIIDGRPVSLPIPARDRSLTSYRDRGLGDIVAQVTRGRIEPDTLCHDDPMFSDPLLSGGHCWFGQSASAQGHLARNGVGKGDVFLFFGLFADPQDGARHHRIFGTMEVACFGSPEQIMRSREWIDPPRRHPHTIGTWDSNNTIYHGPGMLAQSASGALRLTRPGGPLRHWCVPPWLKRRGLTYHDRAERWPRTGELISASRGQEFICDIGRSAIARTWLDSILAAIAA</sequence>
<evidence type="ECO:0000313" key="3">
    <source>
        <dbReference type="Proteomes" id="UP000016568"/>
    </source>
</evidence>
<dbReference type="AlphaFoldDB" id="U2ZVL9"/>
<accession>U2ZVL9</accession>
<evidence type="ECO:0000259" key="1">
    <source>
        <dbReference type="Pfam" id="PF18754"/>
    </source>
</evidence>
<dbReference type="InterPro" id="IPR041135">
    <property type="entry name" value="Nmad3"/>
</dbReference>
<dbReference type="KEGG" id="ntd:EGO55_12900"/>
<name>U2ZVL9_9SPHN</name>
<dbReference type="EMBL" id="BASZ01000005">
    <property type="protein sequence ID" value="GAD49409.1"/>
    <property type="molecule type" value="Genomic_DNA"/>
</dbReference>
<reference evidence="2 3" key="1">
    <citation type="submission" date="2013-09" db="EMBL/GenBank/DDBJ databases">
        <title>Whole genome shotgun sequence of Novosphingobium tardaugens NBRC 16725.</title>
        <authorList>
            <person name="Isaki S."/>
            <person name="Hosoyama A."/>
            <person name="Tsuchikane K."/>
            <person name="Katsumata H."/>
            <person name="Ando Y."/>
            <person name="Yamazaki S."/>
            <person name="Fujita N."/>
        </authorList>
    </citation>
    <scope>NUCLEOTIDE SEQUENCE [LARGE SCALE GENOMIC DNA]</scope>
    <source>
        <strain evidence="2 3">NBRC 16725</strain>
    </source>
</reference>
<evidence type="ECO:0000313" key="2">
    <source>
        <dbReference type="EMBL" id="GAD49409.1"/>
    </source>
</evidence>
<organism evidence="2 3">
    <name type="scientific">Caenibius tardaugens NBRC 16725</name>
    <dbReference type="NCBI Taxonomy" id="1219035"/>
    <lineage>
        <taxon>Bacteria</taxon>
        <taxon>Pseudomonadati</taxon>
        <taxon>Pseudomonadota</taxon>
        <taxon>Alphaproteobacteria</taxon>
        <taxon>Sphingomonadales</taxon>
        <taxon>Erythrobacteraceae</taxon>
        <taxon>Caenibius</taxon>
    </lineage>
</organism>
<keyword evidence="3" id="KW-1185">Reference proteome</keyword>
<comment type="caution">
    <text evidence="2">The sequence shown here is derived from an EMBL/GenBank/DDBJ whole genome shotgun (WGS) entry which is preliminary data.</text>
</comment>
<gene>
    <name evidence="2" type="ORF">NT2_05_03300</name>
</gene>
<protein>
    <recommendedName>
        <fullName evidence="1">Nucleotide modification associated domain-containing protein</fullName>
    </recommendedName>
</protein>
<dbReference type="RefSeq" id="WP_021690315.1">
    <property type="nucleotide sequence ID" value="NZ_BASZ01000005.1"/>
</dbReference>
<dbReference type="Pfam" id="PF18754">
    <property type="entry name" value="Nmad3"/>
    <property type="match status" value="1"/>
</dbReference>
<dbReference type="Proteomes" id="UP000016568">
    <property type="component" value="Unassembled WGS sequence"/>
</dbReference>
<dbReference type="OrthoDB" id="9772090at2"/>
<feature type="domain" description="Nucleotide modification associated" evidence="1">
    <location>
        <begin position="2"/>
        <end position="227"/>
    </location>
</feature>